<feature type="compositionally biased region" description="Low complexity" evidence="4">
    <location>
        <begin position="187"/>
        <end position="214"/>
    </location>
</feature>
<feature type="compositionally biased region" description="Low complexity" evidence="4">
    <location>
        <begin position="346"/>
        <end position="374"/>
    </location>
</feature>
<reference evidence="5 6" key="1">
    <citation type="journal article" date="2011" name="Genome Res.">
        <title>Phylogeny-wide analysis of social amoeba genomes highlights ancient origins for complex intercellular communication.</title>
        <authorList>
            <person name="Heidel A.J."/>
            <person name="Lawal H.M."/>
            <person name="Felder M."/>
            <person name="Schilde C."/>
            <person name="Helps N.R."/>
            <person name="Tunggal B."/>
            <person name="Rivero F."/>
            <person name="John U."/>
            <person name="Schleicher M."/>
            <person name="Eichinger L."/>
            <person name="Platzer M."/>
            <person name="Noegel A.A."/>
            <person name="Schaap P."/>
            <person name="Gloeckner G."/>
        </authorList>
    </citation>
    <scope>NUCLEOTIDE SEQUENCE [LARGE SCALE GENOMIC DNA]</scope>
    <source>
        <strain evidence="6">ATCC 26659 / Pp 5 / PN500</strain>
    </source>
</reference>
<organism evidence="5 6">
    <name type="scientific">Heterostelium pallidum (strain ATCC 26659 / Pp 5 / PN500)</name>
    <name type="common">Cellular slime mold</name>
    <name type="synonym">Polysphondylium pallidum</name>
    <dbReference type="NCBI Taxonomy" id="670386"/>
    <lineage>
        <taxon>Eukaryota</taxon>
        <taxon>Amoebozoa</taxon>
        <taxon>Evosea</taxon>
        <taxon>Eumycetozoa</taxon>
        <taxon>Dictyostelia</taxon>
        <taxon>Acytosteliales</taxon>
        <taxon>Acytosteliaceae</taxon>
        <taxon>Heterostelium</taxon>
    </lineage>
</organism>
<dbReference type="CDD" id="cd00200">
    <property type="entry name" value="WD40"/>
    <property type="match status" value="1"/>
</dbReference>
<dbReference type="RefSeq" id="XP_020426886.1">
    <property type="nucleotide sequence ID" value="XM_020582532.1"/>
</dbReference>
<evidence type="ECO:0000256" key="1">
    <source>
        <dbReference type="ARBA" id="ARBA00022574"/>
    </source>
</evidence>
<dbReference type="InterPro" id="IPR019775">
    <property type="entry name" value="WD40_repeat_CS"/>
</dbReference>
<keyword evidence="1 3" id="KW-0853">WD repeat</keyword>
<feature type="compositionally biased region" description="Low complexity" evidence="4">
    <location>
        <begin position="221"/>
        <end position="245"/>
    </location>
</feature>
<feature type="compositionally biased region" description="Low complexity" evidence="4">
    <location>
        <begin position="153"/>
        <end position="178"/>
    </location>
</feature>
<dbReference type="InterPro" id="IPR001680">
    <property type="entry name" value="WD40_rpt"/>
</dbReference>
<dbReference type="PANTHER" id="PTHR14221">
    <property type="entry name" value="WD REPEAT DOMAIN 44"/>
    <property type="match status" value="1"/>
</dbReference>
<dbReference type="InterPro" id="IPR015943">
    <property type="entry name" value="WD40/YVTN_repeat-like_dom_sf"/>
</dbReference>
<dbReference type="PROSITE" id="PS50294">
    <property type="entry name" value="WD_REPEATS_REGION"/>
    <property type="match status" value="2"/>
</dbReference>
<feature type="region of interest" description="Disordered" evidence="4">
    <location>
        <begin position="267"/>
        <end position="321"/>
    </location>
</feature>
<dbReference type="Pfam" id="PF00400">
    <property type="entry name" value="WD40"/>
    <property type="match status" value="4"/>
</dbReference>
<feature type="repeat" description="WD" evidence="3">
    <location>
        <begin position="477"/>
        <end position="517"/>
    </location>
</feature>
<dbReference type="InterPro" id="IPR036322">
    <property type="entry name" value="WD40_repeat_dom_sf"/>
</dbReference>
<gene>
    <name evidence="5" type="ORF">PPL_11784</name>
</gene>
<dbReference type="PROSITE" id="PS00678">
    <property type="entry name" value="WD_REPEATS_1"/>
    <property type="match status" value="1"/>
</dbReference>
<evidence type="ECO:0000313" key="5">
    <source>
        <dbReference type="EMBL" id="EFA74752.1"/>
    </source>
</evidence>
<dbReference type="OMA" id="YLIVSTH"/>
<dbReference type="EMBL" id="ADBJ01000060">
    <property type="protein sequence ID" value="EFA74752.1"/>
    <property type="molecule type" value="Genomic_DNA"/>
</dbReference>
<dbReference type="GeneID" id="31367252"/>
<proteinExistence type="predicted"/>
<evidence type="ECO:0000256" key="2">
    <source>
        <dbReference type="ARBA" id="ARBA00022737"/>
    </source>
</evidence>
<dbReference type="Gene3D" id="2.130.10.10">
    <property type="entry name" value="YVTN repeat-like/Quinoprotein amine dehydrogenase"/>
    <property type="match status" value="1"/>
</dbReference>
<evidence type="ECO:0000256" key="3">
    <source>
        <dbReference type="PROSITE-ProRule" id="PRU00221"/>
    </source>
</evidence>
<dbReference type="AlphaFoldDB" id="D3BUG4"/>
<feature type="repeat" description="WD" evidence="3">
    <location>
        <begin position="422"/>
        <end position="455"/>
    </location>
</feature>
<comment type="caution">
    <text evidence="5">The sequence shown here is derived from an EMBL/GenBank/DDBJ whole genome shotgun (WGS) entry which is preliminary data.</text>
</comment>
<feature type="region of interest" description="Disordered" evidence="4">
    <location>
        <begin position="337"/>
        <end position="379"/>
    </location>
</feature>
<dbReference type="PANTHER" id="PTHR14221:SF0">
    <property type="entry name" value="WD REPEAT-CONTAINING PROTEIN 44"/>
    <property type="match status" value="1"/>
</dbReference>
<evidence type="ECO:0000313" key="6">
    <source>
        <dbReference type="Proteomes" id="UP000001396"/>
    </source>
</evidence>
<feature type="region of interest" description="Disordered" evidence="4">
    <location>
        <begin position="153"/>
        <end position="252"/>
    </location>
</feature>
<dbReference type="SMART" id="SM00320">
    <property type="entry name" value="WD40"/>
    <property type="match status" value="6"/>
</dbReference>
<dbReference type="STRING" id="670386.D3BUG4"/>
<dbReference type="InParanoid" id="D3BUG4"/>
<dbReference type="PROSITE" id="PS50082">
    <property type="entry name" value="WD_REPEATS_2"/>
    <property type="match status" value="3"/>
</dbReference>
<protein>
    <recommendedName>
        <fullName evidence="7">WD40 repeat-containing protein</fullName>
    </recommendedName>
</protein>
<feature type="compositionally biased region" description="Pro residues" evidence="4">
    <location>
        <begin position="110"/>
        <end position="120"/>
    </location>
</feature>
<accession>D3BUG4</accession>
<sequence>MMMATATTLSFSSGGVPTTTLNTSGSRDTLVQHLHSSFYKNTDNHSTGSLYSKDDNEDDDDMFYDCLETNPSWTSSLTPSNLTPRGAGFHSYNNMLRSSGAAIGVEKLSPLPPSTTPLPSPIQSAPSLLHTTTTATITSTSSSSLLSTTTTIMSSTSTSSSISTTSTNNSTNKTMSISPQSALSTLSKDSPTQSTSSSPSTSPNISPSSSPSMSALHYHPSSSHSSTSSSAASQQANNNSNNNTVKSKRNSKVLNIIKTKREELHNLFSSSNNSSSHNKDRAELTQSESSIDYKDHQASHVPHHHSTPSLLTQPPPQESGGRLRKLIKRYSQAENNVCEPNMLNTSNGMPNIQMNNNNSPNNINNNNNNSNSNNNEKERRVSRWLKNLHHHHSNNSNSNSVPNNLKKKSKDLCTDFSLVQTVKGHNGSIWAVDFNLSGTLMATGGSDGVVRVWKVINQVSPDLNEHDYFKSEPIAQFTGHTGHILDIKWMSDTRLLTASIDTNVKLWDVKSNECIRTFEHNDIVVSISLDISQSMFYSSTLDGFIRKWSINNNDDQPIVQTEVGEFITTISLSITPHYLIVTSHLGNILIYSPANLEMIHRFNVSENHTGKKGKGPKITGVTLITSPIHEDCLLISSNDSCIRQYSLKDFKRICKYKGMHLENYQVKPVISPDRKYIIIGSEDSHIYIWNNITEHPSYNEEAKPSKLTIECCEFLTALNKPLTSTIFAPSIIENNIGKYLISTDTTGTILIYNKH</sequence>
<keyword evidence="2" id="KW-0677">Repeat</keyword>
<evidence type="ECO:0000256" key="4">
    <source>
        <dbReference type="SAM" id="MobiDB-lite"/>
    </source>
</evidence>
<name>D3BUG4_HETP5</name>
<evidence type="ECO:0008006" key="7">
    <source>
        <dbReference type="Google" id="ProtNLM"/>
    </source>
</evidence>
<dbReference type="InterPro" id="IPR040324">
    <property type="entry name" value="WDR44/Dgr2"/>
</dbReference>
<feature type="repeat" description="WD" evidence="3">
    <location>
        <begin position="517"/>
        <end position="558"/>
    </location>
</feature>
<keyword evidence="6" id="KW-1185">Reference proteome</keyword>
<dbReference type="SUPFAM" id="SSF50978">
    <property type="entry name" value="WD40 repeat-like"/>
    <property type="match status" value="1"/>
</dbReference>
<dbReference type="Proteomes" id="UP000001396">
    <property type="component" value="Unassembled WGS sequence"/>
</dbReference>
<feature type="region of interest" description="Disordered" evidence="4">
    <location>
        <begin position="107"/>
        <end position="126"/>
    </location>
</feature>